<name>A0A1B9D8J3_MYCMA</name>
<evidence type="ECO:0000313" key="3">
    <source>
        <dbReference type="Proteomes" id="UP000092683"/>
    </source>
</evidence>
<dbReference type="AlphaFoldDB" id="A0A1B9D8J3"/>
<dbReference type="OrthoDB" id="4737921at2"/>
<feature type="transmembrane region" description="Helical" evidence="1">
    <location>
        <begin position="114"/>
        <end position="135"/>
    </location>
</feature>
<dbReference type="RefSeq" id="WP_065481192.1">
    <property type="nucleotide sequence ID" value="NZ_MBEE01000117.1"/>
</dbReference>
<sequence length="149" mass="16574">MNTPEQSQTRTRNFARVLGPYLTIVPITVAVRGSYMQTLFTEFKANPMWPWLYGAILLMGGLFIVAFHQYWRSLAAVIVSAVGWFFAIRGVLLLTLPRAYDAAGDAIYSSGMSIAIWVMFACLASAGVYLTYVGWKPERGAEADDPDKH</sequence>
<keyword evidence="1" id="KW-1133">Transmembrane helix</keyword>
<keyword evidence="1" id="KW-0472">Membrane</keyword>
<dbReference type="EMBL" id="MBEE01000117">
    <property type="protein sequence ID" value="OCB54703.1"/>
    <property type="molecule type" value="Genomic_DNA"/>
</dbReference>
<reference evidence="2 3" key="1">
    <citation type="submission" date="2016-06" db="EMBL/GenBank/DDBJ databases">
        <authorList>
            <person name="Kjaerup R.B."/>
            <person name="Dalgaard T.S."/>
            <person name="Juul-Madsen H.R."/>
        </authorList>
    </citation>
    <scope>NUCLEOTIDE SEQUENCE [LARGE SCALE GENOMIC DNA]</scope>
    <source>
        <strain evidence="2 3">E3012</strain>
    </source>
</reference>
<comment type="caution">
    <text evidence="2">The sequence shown here is derived from an EMBL/GenBank/DDBJ whole genome shotgun (WGS) entry which is preliminary data.</text>
</comment>
<proteinExistence type="predicted"/>
<accession>A0A1B9D8J3</accession>
<evidence type="ECO:0000313" key="2">
    <source>
        <dbReference type="EMBL" id="OCB54703.1"/>
    </source>
</evidence>
<dbReference type="Proteomes" id="UP000092683">
    <property type="component" value="Unassembled WGS sequence"/>
</dbReference>
<feature type="transmembrane region" description="Helical" evidence="1">
    <location>
        <begin position="48"/>
        <end position="67"/>
    </location>
</feature>
<protein>
    <submittedName>
        <fullName evidence="2">Uncharacterized protein</fullName>
    </submittedName>
</protein>
<feature type="transmembrane region" description="Helical" evidence="1">
    <location>
        <begin position="74"/>
        <end position="94"/>
    </location>
</feature>
<keyword evidence="1" id="KW-0812">Transmembrane</keyword>
<gene>
    <name evidence="2" type="ORF">A5677_19610</name>
</gene>
<organism evidence="2 3">
    <name type="scientific">Mycobacterium malmoense</name>
    <dbReference type="NCBI Taxonomy" id="1780"/>
    <lineage>
        <taxon>Bacteria</taxon>
        <taxon>Bacillati</taxon>
        <taxon>Actinomycetota</taxon>
        <taxon>Actinomycetes</taxon>
        <taxon>Mycobacteriales</taxon>
        <taxon>Mycobacteriaceae</taxon>
        <taxon>Mycobacterium</taxon>
    </lineage>
</organism>
<evidence type="ECO:0000256" key="1">
    <source>
        <dbReference type="SAM" id="Phobius"/>
    </source>
</evidence>
<feature type="transmembrane region" description="Helical" evidence="1">
    <location>
        <begin position="17"/>
        <end position="36"/>
    </location>
</feature>